<dbReference type="OrthoDB" id="10692103at2759"/>
<evidence type="ECO:0000313" key="3">
    <source>
        <dbReference type="Proteomes" id="UP000179807"/>
    </source>
</evidence>
<evidence type="ECO:0000256" key="1">
    <source>
        <dbReference type="SAM" id="MobiDB-lite"/>
    </source>
</evidence>
<feature type="compositionally biased region" description="Polar residues" evidence="1">
    <location>
        <begin position="1587"/>
        <end position="1602"/>
    </location>
</feature>
<sequence length="2276" mass="256364">MEIPIHVEWIRAFLVDQLHAFSSRSHRSRMISPEVFSSLSSNRSLLFSSSMQPFFNHDLYSLAISAINPEYDLHNSSFLSIRSFLSNNIPNVNFSIEELESKRNNSSDAFDKLASCIMYYYLINTVQPSEIDSSVHGNDYDAYESAFEKWVTNNAGSNKDLFRTDFFYDIGTAQSVSTLLSKVRPDLIRIDNVVYGPTISQNDILTNWRETEVALIVLGIRKPEIAEMNDKLCLLCFLADLYKSTSPQFQKLTVKPIKNSKPTFLTEPDSISLHSSTPYSCLQRIDMLLDKINQITGDVTETPKPPPAPLFKPVLIISSVIQPPVEKEVPKDNKKNKLTNKNDMIQDYNTNHTNKNNHMKHQIKKPKIITTPEFETELQIIRHDKKPFHNKEDPLDNDSLDDSILEAKKIPQKILKIKKAAQLPIPPPINKERPRDTMPDSEQKLIFQKVKKLLNKDEIEDIEDTEDNDKKKNILLSPIKSKKKIQSKRNAEGELFSKFQLAEQLKASRLKVASKTKKGPKHRQKQYESSDNEDYEYEYEINKIPRKKNRRNAQRHRYTNSYDYDEYEYDDLRSPDVRNKNRKRHDNLPDHKLDNHKKAITRFDNENRQINRKSDREKVKSKIKKAKPLEIEDDEYDEPKIASKHLDNNTYNKKYSPRKNQFMNSPSPQKPKKDVGGSYYENYQKRQKLLNQHTQNIKSKAKSKENENNKKDISQSDHQTKRINKEERKKSPVKISPPVVFNVSPKKSMIPIKNHPPKSAFNDLIDENEDEEIRKKHSFYQKIVDGTNQKDVLGEQNSDIIPKPKDIDHSNKIMKNNKHSNNAISNIINEHVEKKMPLSSEISSKIGNEDNFQTISYSGSENDANPSPHLFGQSSSLRSFLEAEKKVNQAEQSYFSYLEEEEEDKKEYEKVELMAPNKTKLTNKPQSQNSQECKMNSCINDFSSSKMPSDISVDDSIFSSNHSVESLNSTNSTSLQSKHLKSSNLSQKSNKSSTVTKSQSHKSPSPNKSQQSLNQSPSSNRSSSPNQSQSSNVSQSFSKKKYRPPDQRKGLARFFEQQKKLKEKEKKPRFENKSPNSTKKVNDPINSFDFLPSLKSSDSDSFGEDPLLALGKAGISSSEVNANASSTYNDTKSKDDIKNSLNDNHHSSSLNISIDDNSNKKSNNYSSSLIAEENCKKERTQSSSSLHFKDTVAIGNNDGSNTTLNKNNSKINDKENISPLKSESNLTNFLESEGSDILFSEDSESNTTKSDDSNMNSRSEVKSSKMNNDASTIKGRSEKNEESSSSIFSFPGEDSDKENTSVSNNETSDETEEEYSVENKEKQQIEHEEEQQTDDEEEQQVEVVDTCTSKNSTENDSESSNNSSPDSHRKETAIFSHSSTRQSQNSTSKSMENSCNSHSISTNSRTLSSNSNTFDKSKADSQSISNMDNNVIKLEKITSSNSFQDDSVADDSTNVLSDGIINSNENKVKTQEELSLSLGLSINTQSEKNDKQTNSFYNNNNNSEKSQSNAENDQNENSLKNSFNENNKTSQHSPKQSDDKTSVSSNDSRSLLHLTVSSSGITPDFVREPKSPTVILTKLPDVNIPITSQTQPSTSLKNITSPLPNPKGPTVITNASLNPIGNTIIDQEHSINSITVNSSIKDDHSLDNVSKLSIQSQINPAPPQLSLSQSINNNHKNNTSIQKINLSQNNKNDEKKSDNSIIAPDNFDEELSIFQKSVLDTPVKTPPKNSQKTVYDSMNLKISLDSEDEISAIAPKHSSESSTPRKKLSVAASESVDSLHFSCDEIDVVNEDKVEKGENKSLANNEDDNHSSDLDSLDREDLFNSVMTIPSDSVRSSKNSGVSSSLRDSIRNSEYNNLRDSGSNILRNSGNSENVLNGLSLNTQNLPDFETSSKLSISSKNQDTQETKIDYNEKSNNETISQNKELSDLKIDTKKLPSFESTSINDFENKNDIQISDEIILSDEDFEVNNDQNQDKEEDKGNEKNMDRSNDESSLKFTNSVSLGLSSSNPLNSQNKTSLSSVTQSVRSSVSYKKMISSTTSSIMESSSIPPANSATSSMSLSSSKKLTLNDNNDTTITEKTEFGPPKFIDSDKIEIKPSQIGNVHPNEIENVRKSPIKNTPQESQRVTFDPSFIKPRQSIQPPMPMFKPVPPSPKLPQPPLTDEDKEMINDYLHDAHGEHKNIYQSLSGLEEKALVTILPRALQMSQHEVYDAISQEMNIARNDPIAHRIVTNITTFLGRDVEKDNPLSKTSAISLPSLSVNSQDQEEEDDDGDYF</sequence>
<organism evidence="2 3">
    <name type="scientific">Tritrichomonas foetus</name>
    <dbReference type="NCBI Taxonomy" id="1144522"/>
    <lineage>
        <taxon>Eukaryota</taxon>
        <taxon>Metamonada</taxon>
        <taxon>Parabasalia</taxon>
        <taxon>Tritrichomonadida</taxon>
        <taxon>Tritrichomonadidae</taxon>
        <taxon>Tritrichomonas</taxon>
    </lineage>
</organism>
<keyword evidence="3" id="KW-1185">Reference proteome</keyword>
<feature type="region of interest" description="Disordered" evidence="1">
    <location>
        <begin position="2246"/>
        <end position="2276"/>
    </location>
</feature>
<feature type="region of interest" description="Disordered" evidence="1">
    <location>
        <begin position="1963"/>
        <end position="1998"/>
    </location>
</feature>
<feature type="compositionally biased region" description="Polar residues" evidence="1">
    <location>
        <begin position="1892"/>
        <end position="1902"/>
    </location>
</feature>
<feature type="compositionally biased region" description="Low complexity" evidence="1">
    <location>
        <begin position="1397"/>
        <end position="1413"/>
    </location>
</feature>
<feature type="compositionally biased region" description="Basic and acidic residues" evidence="1">
    <location>
        <begin position="1807"/>
        <end position="1819"/>
    </location>
</feature>
<feature type="region of interest" description="Disordered" evidence="1">
    <location>
        <begin position="1587"/>
        <end position="1607"/>
    </location>
</feature>
<accession>A0A1J4JUY2</accession>
<feature type="region of interest" description="Disordered" evidence="1">
    <location>
        <begin position="640"/>
        <end position="677"/>
    </location>
</feature>
<feature type="region of interest" description="Disordered" evidence="1">
    <location>
        <begin position="1236"/>
        <end position="1425"/>
    </location>
</feature>
<dbReference type="VEuPathDB" id="TrichDB:TRFO_29791"/>
<feature type="compositionally biased region" description="Polar residues" evidence="1">
    <location>
        <begin position="1375"/>
        <end position="1396"/>
    </location>
</feature>
<feature type="region of interest" description="Disordered" evidence="1">
    <location>
        <begin position="575"/>
        <end position="623"/>
    </location>
</feature>
<dbReference type="EMBL" id="MLAK01000846">
    <property type="protein sequence ID" value="OHT02967.1"/>
    <property type="molecule type" value="Genomic_DNA"/>
</dbReference>
<feature type="compositionally biased region" description="Basic and acidic residues" evidence="1">
    <location>
        <begin position="1131"/>
        <end position="1146"/>
    </location>
</feature>
<feature type="compositionally biased region" description="Polar residues" evidence="1">
    <location>
        <begin position="648"/>
        <end position="667"/>
    </location>
</feature>
<feature type="compositionally biased region" description="Basic and acidic residues" evidence="1">
    <location>
        <begin position="1973"/>
        <end position="1994"/>
    </location>
</feature>
<feature type="compositionally biased region" description="Polar residues" evidence="1">
    <location>
        <begin position="1245"/>
        <end position="1271"/>
    </location>
</feature>
<evidence type="ECO:0000313" key="2">
    <source>
        <dbReference type="EMBL" id="OHT02967.1"/>
    </source>
</evidence>
<dbReference type="RefSeq" id="XP_068356103.1">
    <property type="nucleotide sequence ID" value="XM_068506980.1"/>
</dbReference>
<comment type="caution">
    <text evidence="2">The sequence shown here is derived from an EMBL/GenBank/DDBJ whole genome shotgun (WGS) entry which is preliminary data.</text>
</comment>
<feature type="compositionally biased region" description="Acidic residues" evidence="1">
    <location>
        <begin position="1327"/>
        <end position="1340"/>
    </location>
</feature>
<proteinExistence type="predicted"/>
<feature type="compositionally biased region" description="Basic and acidic residues" evidence="1">
    <location>
        <begin position="1790"/>
        <end position="1799"/>
    </location>
</feature>
<feature type="region of interest" description="Disordered" evidence="1">
    <location>
        <begin position="2041"/>
        <end position="2060"/>
    </location>
</feature>
<feature type="compositionally biased region" description="Polar residues" evidence="1">
    <location>
        <begin position="1197"/>
        <end position="1210"/>
    </location>
</feature>
<feature type="compositionally biased region" description="Acidic residues" evidence="1">
    <location>
        <begin position="2265"/>
        <end position="2276"/>
    </location>
</feature>
<feature type="compositionally biased region" description="Basic and acidic residues" evidence="1">
    <location>
        <begin position="702"/>
        <end position="730"/>
    </location>
</feature>
<feature type="compositionally biased region" description="Low complexity" evidence="1">
    <location>
        <begin position="1341"/>
        <end position="1365"/>
    </location>
</feature>
<feature type="region of interest" description="Disordered" evidence="1">
    <location>
        <begin position="511"/>
        <end position="534"/>
    </location>
</feature>
<feature type="region of interest" description="Disordered" evidence="1">
    <location>
        <begin position="1892"/>
        <end position="1921"/>
    </location>
</feature>
<feature type="compositionally biased region" description="Low complexity" evidence="1">
    <location>
        <begin position="1494"/>
        <end position="1512"/>
    </location>
</feature>
<feature type="region of interest" description="Disordered" evidence="1">
    <location>
        <begin position="1790"/>
        <end position="1819"/>
    </location>
</feature>
<feature type="compositionally biased region" description="Basic and acidic residues" evidence="1">
    <location>
        <begin position="1056"/>
        <end position="1072"/>
    </location>
</feature>
<feature type="region of interest" description="Disordered" evidence="1">
    <location>
        <begin position="2005"/>
        <end position="2024"/>
    </location>
</feature>
<gene>
    <name evidence="2" type="ORF">TRFO_29791</name>
</gene>
<feature type="compositionally biased region" description="Acidic residues" evidence="1">
    <location>
        <begin position="1307"/>
        <end position="1316"/>
    </location>
</feature>
<feature type="compositionally biased region" description="Basic residues" evidence="1">
    <location>
        <begin position="511"/>
        <end position="524"/>
    </location>
</feature>
<reference evidence="2" key="1">
    <citation type="submission" date="2016-10" db="EMBL/GenBank/DDBJ databases">
        <authorList>
            <person name="Benchimol M."/>
            <person name="Almeida L.G."/>
            <person name="Vasconcelos A.T."/>
            <person name="Perreira-Neves A."/>
            <person name="Rosa I.A."/>
            <person name="Tasca T."/>
            <person name="Bogo M.R."/>
            <person name="de Souza W."/>
        </authorList>
    </citation>
    <scope>NUCLEOTIDE SEQUENCE [LARGE SCALE GENOMIC DNA]</scope>
    <source>
        <strain evidence="2">K</strain>
    </source>
</reference>
<dbReference type="Proteomes" id="UP000179807">
    <property type="component" value="Unassembled WGS sequence"/>
</dbReference>
<feature type="region of interest" description="Disordered" evidence="1">
    <location>
        <begin position="1121"/>
        <end position="1160"/>
    </location>
</feature>
<feature type="compositionally biased region" description="Polar residues" evidence="1">
    <location>
        <begin position="1515"/>
        <end position="1534"/>
    </location>
</feature>
<protein>
    <submittedName>
        <fullName evidence="2">Uncharacterized protein</fullName>
    </submittedName>
</protein>
<feature type="compositionally biased region" description="Low complexity" evidence="1">
    <location>
        <begin position="962"/>
        <end position="1037"/>
    </location>
</feature>
<name>A0A1J4JUY2_9EUKA</name>
<feature type="region of interest" description="Disordered" evidence="1">
    <location>
        <begin position="1485"/>
        <end position="1548"/>
    </location>
</feature>
<feature type="compositionally biased region" description="Basic and acidic residues" evidence="1">
    <location>
        <begin position="1903"/>
        <end position="1916"/>
    </location>
</feature>
<feature type="compositionally biased region" description="Low complexity" evidence="1">
    <location>
        <begin position="1147"/>
        <end position="1160"/>
    </location>
</feature>
<dbReference type="GeneID" id="94841684"/>
<feature type="compositionally biased region" description="Polar residues" evidence="1">
    <location>
        <begin position="1121"/>
        <end position="1130"/>
    </location>
</feature>
<feature type="region of interest" description="Disordered" evidence="1">
    <location>
        <begin position="962"/>
        <end position="1086"/>
    </location>
</feature>
<feature type="region of interest" description="Disordered" evidence="1">
    <location>
        <begin position="696"/>
        <end position="740"/>
    </location>
</feature>
<feature type="compositionally biased region" description="Basic and acidic residues" evidence="1">
    <location>
        <begin position="1317"/>
        <end position="1326"/>
    </location>
</feature>
<feature type="region of interest" description="Disordered" evidence="1">
    <location>
        <begin position="1173"/>
        <end position="1223"/>
    </location>
</feature>
<feature type="compositionally biased region" description="Polar residues" evidence="1">
    <location>
        <begin position="2248"/>
        <end position="2263"/>
    </location>
</feature>
<feature type="compositionally biased region" description="Basic and acidic residues" evidence="1">
    <location>
        <begin position="586"/>
        <end position="620"/>
    </location>
</feature>